<dbReference type="InterPro" id="IPR036397">
    <property type="entry name" value="RNaseH_sf"/>
</dbReference>
<dbReference type="EMBL" id="CADEPM010000004">
    <property type="protein sequence ID" value="CAB3403848.1"/>
    <property type="molecule type" value="Genomic_DNA"/>
</dbReference>
<organism evidence="10 11">
    <name type="scientific">Caenorhabditis bovis</name>
    <dbReference type="NCBI Taxonomy" id="2654633"/>
    <lineage>
        <taxon>Eukaryota</taxon>
        <taxon>Metazoa</taxon>
        <taxon>Ecdysozoa</taxon>
        <taxon>Nematoda</taxon>
        <taxon>Chromadorea</taxon>
        <taxon>Rhabditida</taxon>
        <taxon>Rhabditina</taxon>
        <taxon>Rhabditomorpha</taxon>
        <taxon>Rhabditoidea</taxon>
        <taxon>Rhabditidae</taxon>
        <taxon>Peloderinae</taxon>
        <taxon>Caenorhabditis</taxon>
    </lineage>
</organism>
<dbReference type="Proteomes" id="UP000494206">
    <property type="component" value="Unassembled WGS sequence"/>
</dbReference>
<evidence type="ECO:0000256" key="2">
    <source>
        <dbReference type="ARBA" id="ARBA00010489"/>
    </source>
</evidence>
<evidence type="ECO:0000256" key="4">
    <source>
        <dbReference type="ARBA" id="ARBA00022722"/>
    </source>
</evidence>
<keyword evidence="5" id="KW-0378">Hydrolase</keyword>
<evidence type="ECO:0000256" key="5">
    <source>
        <dbReference type="ARBA" id="ARBA00022801"/>
    </source>
</evidence>
<dbReference type="InterPro" id="IPR047021">
    <property type="entry name" value="REXO1/3/4-like"/>
</dbReference>
<dbReference type="PANTHER" id="PTHR12801:SF158">
    <property type="entry name" value="RNA EXONUCLEASE 4"/>
    <property type="match status" value="1"/>
</dbReference>
<keyword evidence="6" id="KW-0269">Exonuclease</keyword>
<dbReference type="CDD" id="cd06144">
    <property type="entry name" value="REX4_like"/>
    <property type="match status" value="1"/>
</dbReference>
<dbReference type="GO" id="GO:0006364">
    <property type="term" value="P:rRNA processing"/>
    <property type="evidence" value="ECO:0007669"/>
    <property type="project" value="InterPro"/>
</dbReference>
<accession>A0A8S1EQZ9</accession>
<evidence type="ECO:0000256" key="6">
    <source>
        <dbReference type="ARBA" id="ARBA00022839"/>
    </source>
</evidence>
<feature type="region of interest" description="Disordered" evidence="8">
    <location>
        <begin position="52"/>
        <end position="84"/>
    </location>
</feature>
<dbReference type="GO" id="GO:0005634">
    <property type="term" value="C:nucleus"/>
    <property type="evidence" value="ECO:0007669"/>
    <property type="project" value="UniProtKB-SubCell"/>
</dbReference>
<gene>
    <name evidence="10" type="ORF">CBOVIS_LOCUS6259</name>
</gene>
<dbReference type="InterPro" id="IPR013520">
    <property type="entry name" value="Ribonucl_H"/>
</dbReference>
<proteinExistence type="inferred from homology"/>
<feature type="domain" description="Exonuclease" evidence="9">
    <location>
        <begin position="100"/>
        <end position="263"/>
    </location>
</feature>
<dbReference type="SUPFAM" id="SSF53098">
    <property type="entry name" value="Ribonuclease H-like"/>
    <property type="match status" value="1"/>
</dbReference>
<reference evidence="10 11" key="1">
    <citation type="submission" date="2020-04" db="EMBL/GenBank/DDBJ databases">
        <authorList>
            <person name="Laetsch R D."/>
            <person name="Stevens L."/>
            <person name="Kumar S."/>
            <person name="Blaxter L. M."/>
        </authorList>
    </citation>
    <scope>NUCLEOTIDE SEQUENCE [LARGE SCALE GENOMIC DNA]</scope>
</reference>
<feature type="compositionally biased region" description="Basic residues" evidence="8">
    <location>
        <begin position="53"/>
        <end position="63"/>
    </location>
</feature>
<keyword evidence="11" id="KW-1185">Reference proteome</keyword>
<dbReference type="Gene3D" id="3.30.420.10">
    <property type="entry name" value="Ribonuclease H-like superfamily/Ribonuclease H"/>
    <property type="match status" value="1"/>
</dbReference>
<name>A0A8S1EQZ9_9PELO</name>
<evidence type="ECO:0000256" key="8">
    <source>
        <dbReference type="SAM" id="MobiDB-lite"/>
    </source>
</evidence>
<dbReference type="Pfam" id="PF00929">
    <property type="entry name" value="RNase_T"/>
    <property type="match status" value="1"/>
</dbReference>
<comment type="similarity">
    <text evidence="2">Belongs to the REXO4 family.</text>
</comment>
<dbReference type="SMART" id="SM00479">
    <property type="entry name" value="EXOIII"/>
    <property type="match status" value="1"/>
</dbReference>
<dbReference type="AlphaFoldDB" id="A0A8S1EQZ9"/>
<keyword evidence="7" id="KW-0539">Nucleus</keyword>
<evidence type="ECO:0000256" key="1">
    <source>
        <dbReference type="ARBA" id="ARBA00004123"/>
    </source>
</evidence>
<evidence type="ECO:0000313" key="11">
    <source>
        <dbReference type="Proteomes" id="UP000494206"/>
    </source>
</evidence>
<protein>
    <recommendedName>
        <fullName evidence="3">RNA exonuclease 4</fullName>
    </recommendedName>
</protein>
<dbReference type="OrthoDB" id="8191639at2759"/>
<dbReference type="InterPro" id="IPR012337">
    <property type="entry name" value="RNaseH-like_sf"/>
</dbReference>
<dbReference type="InterPro" id="IPR037431">
    <property type="entry name" value="REX4_DEDDh_dom"/>
</dbReference>
<sequence length="270" mass="30529">MPGTKGAAKVIDPKDISPAWKILKMKLNEEKQNEARENPLIDEDGFTKVLSKTQKKRLNRKRKAQEALQSAAKEAEASKKASHHDIPVLIKDNERGEPTHIVAIDCEYVGGGSDGKSDILARISIVNDKGHIVYDKYVKPTEKVTDYRTAISGIRPDDLKKGIPFDKAQTEVSKLLEGRIVVGHAVHNDFRVLKLTHGRKLTRDTAKCSIFKNRMEQHRGTPSLKRLAKEVLGIEIQRGEHDSITDARVALRLYESVKKQWEAELKRFRK</sequence>
<evidence type="ECO:0000259" key="9">
    <source>
        <dbReference type="SMART" id="SM00479"/>
    </source>
</evidence>
<dbReference type="PANTHER" id="PTHR12801">
    <property type="entry name" value="RNA EXONUCLEASE REXO1 / RECO3 FAMILY MEMBER-RELATED"/>
    <property type="match status" value="1"/>
</dbReference>
<comment type="subcellular location">
    <subcellularLocation>
        <location evidence="1">Nucleus</location>
    </subcellularLocation>
</comment>
<keyword evidence="4" id="KW-0540">Nuclease</keyword>
<feature type="compositionally biased region" description="Basic and acidic residues" evidence="8">
    <location>
        <begin position="73"/>
        <end position="84"/>
    </location>
</feature>
<evidence type="ECO:0000256" key="7">
    <source>
        <dbReference type="ARBA" id="ARBA00023242"/>
    </source>
</evidence>
<evidence type="ECO:0000313" key="10">
    <source>
        <dbReference type="EMBL" id="CAB3403848.1"/>
    </source>
</evidence>
<dbReference type="FunFam" id="3.30.420.10:FF:000007">
    <property type="entry name" value="Interferon-stimulated exonuclease gene 20"/>
    <property type="match status" value="1"/>
</dbReference>
<comment type="caution">
    <text evidence="10">The sequence shown here is derived from an EMBL/GenBank/DDBJ whole genome shotgun (WGS) entry which is preliminary data.</text>
</comment>
<evidence type="ECO:0000256" key="3">
    <source>
        <dbReference type="ARBA" id="ARBA00016937"/>
    </source>
</evidence>
<dbReference type="GO" id="GO:0003676">
    <property type="term" value="F:nucleic acid binding"/>
    <property type="evidence" value="ECO:0007669"/>
    <property type="project" value="InterPro"/>
</dbReference>
<dbReference type="GO" id="GO:0008408">
    <property type="term" value="F:3'-5' exonuclease activity"/>
    <property type="evidence" value="ECO:0007669"/>
    <property type="project" value="InterPro"/>
</dbReference>